<proteinExistence type="predicted"/>
<feature type="compositionally biased region" description="Polar residues" evidence="1">
    <location>
        <begin position="24"/>
        <end position="42"/>
    </location>
</feature>
<feature type="compositionally biased region" description="Polar residues" evidence="1">
    <location>
        <begin position="234"/>
        <end position="254"/>
    </location>
</feature>
<sequence>MRRTLQQRDLQALDLNTYNMNVGTQHQQQPQQLEKYSDTPNQRPGKPPVAGFQQMAITTAQPMTLEKPNSSSEQSMNQGLTRSLSMVDLPSQRGKLLRLRAGYDHLNGEEEELKKFCESVDPNIVFDELQPEPPRPTQRQTARLRAGSPNNYSCPPPTPCPCPDTFNRQREQSSRIQNFSSFCPPGLNTGVTSTPYSQSTRRRSSYDEYPSIPTRHQSTRDPTMSMWSPPISQPSPMRQSTRPSTSTRYSQDTSKVLYESPRRSHYSPTNRMNSTPYMGLAGQPFNVTRQPQMMATKWITPPGRMPSAFMQDSTLNHSVLPTMREAWTPPSCPTDIDESLICHTAETTDECPNKNKNIPCEGCETNEKTYPPPPRCKPLHPDIAKKLCGDLPLFKIPRRMEDDFICIKRREQWEQLVRDQTCPGAIQSTIDGSVDFNALAFNIFFGEQRLPDCLPRIEPITLLEAFFIRVNYERCQIKKLEDLTYARDHPEEEETHAPPPPSDDCTLIEKCFKRKFDTDLNVALEKLFKAEKGFTFLSPQAEQPLMSMTMESASTDLPGIPISIKAFTGTTKPRE</sequence>
<feature type="compositionally biased region" description="Polar residues" evidence="1">
    <location>
        <begin position="189"/>
        <end position="199"/>
    </location>
</feature>
<feature type="region of interest" description="Disordered" evidence="1">
    <location>
        <begin position="24"/>
        <end position="50"/>
    </location>
</feature>
<feature type="compositionally biased region" description="Polar residues" evidence="1">
    <location>
        <begin position="214"/>
        <end position="226"/>
    </location>
</feature>
<feature type="compositionally biased region" description="Low complexity" evidence="1">
    <location>
        <begin position="137"/>
        <end position="146"/>
    </location>
</feature>
<feature type="compositionally biased region" description="Polar residues" evidence="1">
    <location>
        <begin position="266"/>
        <end position="276"/>
    </location>
</feature>
<reference evidence="2" key="1">
    <citation type="journal article" date="2014" name="BMC Genomics">
        <title>Characterizing the developmental transcriptome of the oriental fruit fly, Bactrocera dorsalis (Diptera: Tephritidae) through comparative genomic analysis with Drosophila melanogaster utilizing modENCODE datasets.</title>
        <authorList>
            <person name="Geib S.M."/>
            <person name="Calla B."/>
            <person name="Hall B."/>
            <person name="Hou S."/>
            <person name="Manoukis N.C."/>
        </authorList>
    </citation>
    <scope>NUCLEOTIDE SEQUENCE</scope>
    <source>
        <strain evidence="2">Punador</strain>
    </source>
</reference>
<dbReference type="EMBL" id="GAKP01007267">
    <property type="protein sequence ID" value="JAC51685.1"/>
    <property type="molecule type" value="Transcribed_RNA"/>
</dbReference>
<feature type="region of interest" description="Disordered" evidence="1">
    <location>
        <begin position="126"/>
        <end position="276"/>
    </location>
</feature>
<protein>
    <submittedName>
        <fullName evidence="2">Uncharacterized protein</fullName>
    </submittedName>
</protein>
<name>A0A034WC58_BACDO</name>
<dbReference type="AlphaFoldDB" id="A0A034WC58"/>
<organism evidence="2">
    <name type="scientific">Bactrocera dorsalis</name>
    <name type="common">Oriental fruit fly</name>
    <name type="synonym">Dacus dorsalis</name>
    <dbReference type="NCBI Taxonomy" id="27457"/>
    <lineage>
        <taxon>Eukaryota</taxon>
        <taxon>Metazoa</taxon>
        <taxon>Ecdysozoa</taxon>
        <taxon>Arthropoda</taxon>
        <taxon>Hexapoda</taxon>
        <taxon>Insecta</taxon>
        <taxon>Pterygota</taxon>
        <taxon>Neoptera</taxon>
        <taxon>Endopterygota</taxon>
        <taxon>Diptera</taxon>
        <taxon>Brachycera</taxon>
        <taxon>Muscomorpha</taxon>
        <taxon>Tephritoidea</taxon>
        <taxon>Tephritidae</taxon>
        <taxon>Bactrocera</taxon>
        <taxon>Bactrocera</taxon>
    </lineage>
</organism>
<accession>A0A034WC58</accession>
<evidence type="ECO:0000256" key="1">
    <source>
        <dbReference type="SAM" id="MobiDB-lite"/>
    </source>
</evidence>
<evidence type="ECO:0000313" key="2">
    <source>
        <dbReference type="EMBL" id="JAC51685.1"/>
    </source>
</evidence>
<dbReference type="OrthoDB" id="8062712at2759"/>